<organism evidence="3 4">
    <name type="scientific">Mycena maculata</name>
    <dbReference type="NCBI Taxonomy" id="230809"/>
    <lineage>
        <taxon>Eukaryota</taxon>
        <taxon>Fungi</taxon>
        <taxon>Dikarya</taxon>
        <taxon>Basidiomycota</taxon>
        <taxon>Agaricomycotina</taxon>
        <taxon>Agaricomycetes</taxon>
        <taxon>Agaricomycetidae</taxon>
        <taxon>Agaricales</taxon>
        <taxon>Marasmiineae</taxon>
        <taxon>Mycenaceae</taxon>
        <taxon>Mycena</taxon>
    </lineage>
</organism>
<evidence type="ECO:0000256" key="1">
    <source>
        <dbReference type="SAM" id="Phobius"/>
    </source>
</evidence>
<feature type="transmembrane region" description="Helical" evidence="1">
    <location>
        <begin position="232"/>
        <end position="254"/>
    </location>
</feature>
<evidence type="ECO:0000259" key="2">
    <source>
        <dbReference type="Pfam" id="PF20151"/>
    </source>
</evidence>
<reference evidence="3" key="1">
    <citation type="submission" date="2023-03" db="EMBL/GenBank/DDBJ databases">
        <title>Massive genome expansion in bonnet fungi (Mycena s.s.) driven by repeated elements and novel gene families across ecological guilds.</title>
        <authorList>
            <consortium name="Lawrence Berkeley National Laboratory"/>
            <person name="Harder C.B."/>
            <person name="Miyauchi S."/>
            <person name="Viragh M."/>
            <person name="Kuo A."/>
            <person name="Thoen E."/>
            <person name="Andreopoulos B."/>
            <person name="Lu D."/>
            <person name="Skrede I."/>
            <person name="Drula E."/>
            <person name="Henrissat B."/>
            <person name="Morin E."/>
            <person name="Kohler A."/>
            <person name="Barry K."/>
            <person name="LaButti K."/>
            <person name="Morin E."/>
            <person name="Salamov A."/>
            <person name="Lipzen A."/>
            <person name="Mereny Z."/>
            <person name="Hegedus B."/>
            <person name="Baldrian P."/>
            <person name="Stursova M."/>
            <person name="Weitz H."/>
            <person name="Taylor A."/>
            <person name="Grigoriev I.V."/>
            <person name="Nagy L.G."/>
            <person name="Martin F."/>
            <person name="Kauserud H."/>
        </authorList>
    </citation>
    <scope>NUCLEOTIDE SEQUENCE</scope>
    <source>
        <strain evidence="3">CBHHK188m</strain>
    </source>
</reference>
<feature type="transmembrane region" description="Helical" evidence="1">
    <location>
        <begin position="199"/>
        <end position="220"/>
    </location>
</feature>
<feature type="transmembrane region" description="Helical" evidence="1">
    <location>
        <begin position="260"/>
        <end position="285"/>
    </location>
</feature>
<accession>A0AAD7HMU7</accession>
<dbReference type="EMBL" id="JARJLG010000246">
    <property type="protein sequence ID" value="KAJ7723494.1"/>
    <property type="molecule type" value="Genomic_DNA"/>
</dbReference>
<comment type="caution">
    <text evidence="3">The sequence shown here is derived from an EMBL/GenBank/DDBJ whole genome shotgun (WGS) entry which is preliminary data.</text>
</comment>
<protein>
    <recommendedName>
        <fullName evidence="2">DUF6533 domain-containing protein</fullName>
    </recommendedName>
</protein>
<keyword evidence="1" id="KW-1133">Transmembrane helix</keyword>
<keyword evidence="1" id="KW-0472">Membrane</keyword>
<feature type="transmembrane region" description="Helical" evidence="1">
    <location>
        <begin position="35"/>
        <end position="56"/>
    </location>
</feature>
<feature type="transmembrane region" description="Helical" evidence="1">
    <location>
        <begin position="68"/>
        <end position="85"/>
    </location>
</feature>
<name>A0AAD7HMU7_9AGAR</name>
<feature type="transmembrane region" description="Helical" evidence="1">
    <location>
        <begin position="154"/>
        <end position="179"/>
    </location>
</feature>
<evidence type="ECO:0000313" key="3">
    <source>
        <dbReference type="EMBL" id="KAJ7723494.1"/>
    </source>
</evidence>
<evidence type="ECO:0000313" key="4">
    <source>
        <dbReference type="Proteomes" id="UP001215280"/>
    </source>
</evidence>
<dbReference type="Proteomes" id="UP001215280">
    <property type="component" value="Unassembled WGS sequence"/>
</dbReference>
<dbReference type="InterPro" id="IPR045340">
    <property type="entry name" value="DUF6533"/>
</dbReference>
<proteinExistence type="predicted"/>
<feature type="transmembrane region" description="Helical" evidence="1">
    <location>
        <begin position="128"/>
        <end position="147"/>
    </location>
</feature>
<keyword evidence="1" id="KW-0812">Transmembrane</keyword>
<gene>
    <name evidence="3" type="ORF">DFH07DRAFT_971507</name>
</gene>
<sequence length="308" mass="34194">MSQEQAELLQLAVDAQITAYVAGMLVPIGSQLPSLTHFTTVASLTLVVFDCLISLRREVEMVWKRPKALAKWLYVTMESVLWYLSDMLLHSRLRATNTVRSDVRSDLSILAKTPDNHTREAVSYPNNATIIVGTVDVILLLRIWILCNRSRPVMYILLAMIIAEITTMLSITTSVVNGLREYVHVGFVTGCYAHAIPRYFSVFPIPSLVVSFSMFCVTVQNCQRRIAASRPYNTHAIAAVFLRDGVVWFLAVVLVNPPQIVLWAVGPPSLVQVLMMPSFAAYSIVGARVLLNMMELAAEGGRGHDETA</sequence>
<feature type="domain" description="DUF6533" evidence="2">
    <location>
        <begin position="39"/>
        <end position="76"/>
    </location>
</feature>
<dbReference type="Pfam" id="PF20151">
    <property type="entry name" value="DUF6533"/>
    <property type="match status" value="1"/>
</dbReference>
<dbReference type="AlphaFoldDB" id="A0AAD7HMU7"/>
<keyword evidence="4" id="KW-1185">Reference proteome</keyword>